<evidence type="ECO:0000256" key="1">
    <source>
        <dbReference type="SAM" id="MobiDB-lite"/>
    </source>
</evidence>
<gene>
    <name evidence="4" type="ORF">LNKW23_17890</name>
</gene>
<protein>
    <recommendedName>
        <fullName evidence="3">Tip attachment protein J domain-containing protein</fullName>
    </recommendedName>
</protein>
<feature type="signal peptide" evidence="2">
    <location>
        <begin position="1"/>
        <end position="22"/>
    </location>
</feature>
<dbReference type="InterPro" id="IPR032876">
    <property type="entry name" value="J_dom"/>
</dbReference>
<keyword evidence="5" id="KW-1185">Reference proteome</keyword>
<evidence type="ECO:0000313" key="4">
    <source>
        <dbReference type="EMBL" id="GMG82576.1"/>
    </source>
</evidence>
<feature type="region of interest" description="Disordered" evidence="1">
    <location>
        <begin position="1004"/>
        <end position="1044"/>
    </location>
</feature>
<name>A0ABQ6LH06_9RHOB</name>
<feature type="compositionally biased region" description="Polar residues" evidence="1">
    <location>
        <begin position="1027"/>
        <end position="1044"/>
    </location>
</feature>
<accession>A0ABQ6LH06</accession>
<dbReference type="Proteomes" id="UP001239909">
    <property type="component" value="Unassembled WGS sequence"/>
</dbReference>
<dbReference type="EMBL" id="BSYI01000011">
    <property type="protein sequence ID" value="GMG82576.1"/>
    <property type="molecule type" value="Genomic_DNA"/>
</dbReference>
<sequence length="1471" mass="152393">MPFVAPVVGAAAAAFAQGAAIAGGITAATAATIGAVVGSVVTALVSFAATAIGNKRPSERDPGIDAIIREPISPRRRQYGRGRVGGTLVHGQLIANNKRLLLIAAVSEGPVRGPVGLYFGDEKVWERTGSPANGNLADIGTWLSGWQAYAYAEFYDGSQTAASTYFVNASSVTDRPTTGNVSQLLSPPSNLAVTIEQRMVDIVTGEGDTPAQVPADFAVASWDAPAGTVTAYRITWAEKDGTLGEATVDGATTSYDLGGHGYVDVASAQLTVAAKDSAGNWTDAVNVADESAEREQVWGSDRIGTGVAYIALDLTWDAARQRFPSGIPAISVELEGARDIKDPRDSEAESYSRNAALVLRHYITDPVCGIGAPLSEVQHASWTARANLADEDVTLEGGGSEPRYEADGLVRADEDRLGTVAELGAATAGDVIWSEGVFKPVGGEIPAPVLTLTDDDLLVFPPPGTFDRGIDQAYNTVKGAHAPRETDYVPVDYPAQSIADYVTEDGGTVFKELPLPYTQSVTAAQRLARIALREGRKKIALTLTAPFWALKLEPGDTIIYDSDYFGWGPRYFAVVSSRIVLPEGETPRLGIELEVTEANPLAFQWNASDAIAQSYRPRTDPPRVAMAPPTDVALTVSAHLRADGAHETRAVVTWTASPDPAAIGYDIRYSLDGFEETARVAAPATRFVALSPIRLVSVRAAAPNGIVSAWVPAADQGFAPSDTTAPATPANWSVSANALGQLVLSGDANTELDFKAYRVYTGAAGDAFGAATFQGEFAQTQIALAGLAEGVERRVWITAVDRSGNESAEANLGTATPSAAAVGQDGPGGPMIVTVFKRAATQPSGPSGGTVNFTTGAVTPPSGWTVGVPAADGNPAWSSTAVVVPATPGATAQAIVSWSSVTKALLDGDSPQVSIRITVFKRASSQPSTPSGGSFNVATGVLTPPSGWSIDDPGGSNPLWSSAETFTYSGTSGTVSGGTWSTPVKTVEDGTDGLNATLQTELRIYRNSDSGAPGTPSGGTYDFDDGSLSSVPSGWSRTPSSLPSGESWVRYVSVAFPSATLPTTTDSSLSWSAPAIDARNGADGADGADGSAGNDGARGAGRYYINVASLTQVDNASEINSKFLSGTGLIAIPGDQAIFYTGTASNHTGQKAWIFDGPLSNDWTEQEAFVDGNLLVAGTITGDKIDTDDLIAKNIRTSTSGARVDINNYSTNKITIFDQFGSVIGTFGQTNQLFGDVLTVTADLTAASGRVVAFDGGFNSGPYLNVRNTSSNTNSMAILASSGASTSGKIASGDGYAFKALSGTAGPFTGSHEALLPRDAEIPEPGDIVVDIGVVARRGIDDTVTEIALAREPRDPRAIGVVTFRPLDMSAFDDASLPVAAGHLPARRRAEIAAGFLKMAVNGVGEGQINVCGLGGEIRPGDLIVTSAMPGKGMRQADDLLRACTVARAREGAAFAAPDAVATIACIYLCG</sequence>
<dbReference type="Pfam" id="PF13550">
    <property type="entry name" value="Phage-tail_3"/>
    <property type="match status" value="1"/>
</dbReference>
<proteinExistence type="predicted"/>
<dbReference type="SUPFAM" id="SSF49265">
    <property type="entry name" value="Fibronectin type III"/>
    <property type="match status" value="1"/>
</dbReference>
<organism evidence="4 5">
    <name type="scientific">Paralimibaculum aggregatum</name>
    <dbReference type="NCBI Taxonomy" id="3036245"/>
    <lineage>
        <taxon>Bacteria</taxon>
        <taxon>Pseudomonadati</taxon>
        <taxon>Pseudomonadota</taxon>
        <taxon>Alphaproteobacteria</taxon>
        <taxon>Rhodobacterales</taxon>
        <taxon>Paracoccaceae</taxon>
        <taxon>Paralimibaculum</taxon>
    </lineage>
</organism>
<dbReference type="Gene3D" id="2.60.40.10">
    <property type="entry name" value="Immunoglobulins"/>
    <property type="match status" value="1"/>
</dbReference>
<keyword evidence="2" id="KW-0732">Signal</keyword>
<comment type="caution">
    <text evidence="4">The sequence shown here is derived from an EMBL/GenBank/DDBJ whole genome shotgun (WGS) entry which is preliminary data.</text>
</comment>
<evidence type="ECO:0000256" key="2">
    <source>
        <dbReference type="SAM" id="SignalP"/>
    </source>
</evidence>
<feature type="chain" id="PRO_5047087258" description="Tip attachment protein J domain-containing protein" evidence="2">
    <location>
        <begin position="23"/>
        <end position="1471"/>
    </location>
</feature>
<evidence type="ECO:0000313" key="5">
    <source>
        <dbReference type="Proteomes" id="UP001239909"/>
    </source>
</evidence>
<dbReference type="RefSeq" id="WP_285671361.1">
    <property type="nucleotide sequence ID" value="NZ_BSYI01000011.1"/>
</dbReference>
<evidence type="ECO:0000259" key="3">
    <source>
        <dbReference type="Pfam" id="PF13550"/>
    </source>
</evidence>
<dbReference type="InterPro" id="IPR013783">
    <property type="entry name" value="Ig-like_fold"/>
</dbReference>
<dbReference type="InterPro" id="IPR036116">
    <property type="entry name" value="FN3_sf"/>
</dbReference>
<reference evidence="4 5" key="1">
    <citation type="submission" date="2023-04" db="EMBL/GenBank/DDBJ databases">
        <title>Marinoamorphus aggregata gen. nov., sp. Nov., isolate from tissue of brittle star Ophioplocus japonicus.</title>
        <authorList>
            <person name="Kawano K."/>
            <person name="Sawayama S."/>
            <person name="Nakagawa S."/>
        </authorList>
    </citation>
    <scope>NUCLEOTIDE SEQUENCE [LARGE SCALE GENOMIC DNA]</scope>
    <source>
        <strain evidence="4 5">NKW23</strain>
    </source>
</reference>
<feature type="domain" description="Tip attachment protein J" evidence="3">
    <location>
        <begin position="420"/>
        <end position="561"/>
    </location>
</feature>